<organism evidence="1">
    <name type="scientific">marine sediment metagenome</name>
    <dbReference type="NCBI Taxonomy" id="412755"/>
    <lineage>
        <taxon>unclassified sequences</taxon>
        <taxon>metagenomes</taxon>
        <taxon>ecological metagenomes</taxon>
    </lineage>
</organism>
<evidence type="ECO:0000313" key="1">
    <source>
        <dbReference type="EMBL" id="KKM14470.1"/>
    </source>
</evidence>
<name>A0A0F9KGP2_9ZZZZ</name>
<accession>A0A0F9KGP2</accession>
<sequence length="52" mass="6384">MKDEKIIVKGKTWIRITRREWGELPNKDTCKILSDNDFWGVIAYFRRKRKDE</sequence>
<protein>
    <submittedName>
        <fullName evidence="1">Uncharacterized protein</fullName>
    </submittedName>
</protein>
<dbReference type="EMBL" id="LAZR01015138">
    <property type="protein sequence ID" value="KKM14470.1"/>
    <property type="molecule type" value="Genomic_DNA"/>
</dbReference>
<comment type="caution">
    <text evidence="1">The sequence shown here is derived from an EMBL/GenBank/DDBJ whole genome shotgun (WGS) entry which is preliminary data.</text>
</comment>
<reference evidence="1" key="1">
    <citation type="journal article" date="2015" name="Nature">
        <title>Complex archaea that bridge the gap between prokaryotes and eukaryotes.</title>
        <authorList>
            <person name="Spang A."/>
            <person name="Saw J.H."/>
            <person name="Jorgensen S.L."/>
            <person name="Zaremba-Niedzwiedzka K."/>
            <person name="Martijn J."/>
            <person name="Lind A.E."/>
            <person name="van Eijk R."/>
            <person name="Schleper C."/>
            <person name="Guy L."/>
            <person name="Ettema T.J."/>
        </authorList>
    </citation>
    <scope>NUCLEOTIDE SEQUENCE</scope>
</reference>
<proteinExistence type="predicted"/>
<dbReference type="AlphaFoldDB" id="A0A0F9KGP2"/>
<gene>
    <name evidence="1" type="ORF">LCGC14_1705760</name>
</gene>